<dbReference type="Pfam" id="PF13614">
    <property type="entry name" value="AAA_31"/>
    <property type="match status" value="1"/>
</dbReference>
<evidence type="ECO:0000259" key="1">
    <source>
        <dbReference type="Pfam" id="PF13614"/>
    </source>
</evidence>
<dbReference type="Gene3D" id="3.40.50.300">
    <property type="entry name" value="P-loop containing nucleotide triphosphate hydrolases"/>
    <property type="match status" value="1"/>
</dbReference>
<dbReference type="CDD" id="cd02042">
    <property type="entry name" value="ParAB_family"/>
    <property type="match status" value="1"/>
</dbReference>
<comment type="caution">
    <text evidence="2">The sequence shown here is derived from an EMBL/GenBank/DDBJ whole genome shotgun (WGS) entry which is preliminary data.</text>
</comment>
<gene>
    <name evidence="2" type="ORF">Q0590_36540</name>
</gene>
<sequence length="248" mass="27780">MKTFSVVNQKGGVGKTTTVLNLGAALGKKGRKVLIIDLDSQANLSRSFGIGKTIDKHIGTVLAREHQAKDVIINKGIDIIPSSLELLKYEKLISSEETYQFILEETIKPLQKLYDYCLIDCPPSLSTLTVNALVASDFYLIPLQPEFYSYDGLRTITDFAQKLTKLNPKLQLAGIFPTKYNPNARKRLNHDVIEHTKELFQEKVLSVYIRDNVSLAESPLNQTDVFTYAPESNGAKDYMQLANLIVKL</sequence>
<dbReference type="InterPro" id="IPR025669">
    <property type="entry name" value="AAA_dom"/>
</dbReference>
<name>A0ABT8RIA5_9BACT</name>
<keyword evidence="3" id="KW-1185">Reference proteome</keyword>
<dbReference type="InterPro" id="IPR050678">
    <property type="entry name" value="DNA_Partitioning_ATPase"/>
</dbReference>
<evidence type="ECO:0000313" key="2">
    <source>
        <dbReference type="EMBL" id="MDO1451836.1"/>
    </source>
</evidence>
<dbReference type="PANTHER" id="PTHR13696">
    <property type="entry name" value="P-LOOP CONTAINING NUCLEOSIDE TRIPHOSPHATE HYDROLASE"/>
    <property type="match status" value="1"/>
</dbReference>
<evidence type="ECO:0000313" key="3">
    <source>
        <dbReference type="Proteomes" id="UP001168528"/>
    </source>
</evidence>
<feature type="domain" description="AAA" evidence="1">
    <location>
        <begin position="1"/>
        <end position="171"/>
    </location>
</feature>
<dbReference type="Proteomes" id="UP001168528">
    <property type="component" value="Unassembled WGS sequence"/>
</dbReference>
<dbReference type="RefSeq" id="WP_302042631.1">
    <property type="nucleotide sequence ID" value="NZ_JAUKPO010000102.1"/>
</dbReference>
<dbReference type="SUPFAM" id="SSF52540">
    <property type="entry name" value="P-loop containing nucleoside triphosphate hydrolases"/>
    <property type="match status" value="1"/>
</dbReference>
<accession>A0ABT8RIA5</accession>
<reference evidence="2" key="1">
    <citation type="submission" date="2023-07" db="EMBL/GenBank/DDBJ databases">
        <title>The genome sequence of Rhodocytophaga aerolata KACC 12507.</title>
        <authorList>
            <person name="Zhang X."/>
        </authorList>
    </citation>
    <scope>NUCLEOTIDE SEQUENCE</scope>
    <source>
        <strain evidence="2">KACC 12507</strain>
    </source>
</reference>
<proteinExistence type="predicted"/>
<organism evidence="2 3">
    <name type="scientific">Rhodocytophaga aerolata</name>
    <dbReference type="NCBI Taxonomy" id="455078"/>
    <lineage>
        <taxon>Bacteria</taxon>
        <taxon>Pseudomonadati</taxon>
        <taxon>Bacteroidota</taxon>
        <taxon>Cytophagia</taxon>
        <taxon>Cytophagales</taxon>
        <taxon>Rhodocytophagaceae</taxon>
        <taxon>Rhodocytophaga</taxon>
    </lineage>
</organism>
<protein>
    <submittedName>
        <fullName evidence="2">ParA family protein</fullName>
    </submittedName>
</protein>
<dbReference type="InterPro" id="IPR027417">
    <property type="entry name" value="P-loop_NTPase"/>
</dbReference>
<dbReference type="PANTHER" id="PTHR13696:SF99">
    <property type="entry name" value="COBYRINIC ACID AC-DIAMIDE SYNTHASE"/>
    <property type="match status" value="1"/>
</dbReference>
<dbReference type="PIRSF" id="PIRSF009320">
    <property type="entry name" value="Nuc_binding_HP_1000"/>
    <property type="match status" value="1"/>
</dbReference>
<dbReference type="EMBL" id="JAUKPO010000102">
    <property type="protein sequence ID" value="MDO1451836.1"/>
    <property type="molecule type" value="Genomic_DNA"/>
</dbReference>